<proteinExistence type="predicted"/>
<dbReference type="PROSITE" id="PS50106">
    <property type="entry name" value="PDZ"/>
    <property type="match status" value="1"/>
</dbReference>
<dbReference type="InterPro" id="IPR036034">
    <property type="entry name" value="PDZ_sf"/>
</dbReference>
<dbReference type="EMBL" id="CAFBLR010000076">
    <property type="protein sequence ID" value="CAB4874394.1"/>
    <property type="molecule type" value="Genomic_DNA"/>
</dbReference>
<dbReference type="InterPro" id="IPR001478">
    <property type="entry name" value="PDZ"/>
</dbReference>
<dbReference type="Gene3D" id="2.30.42.10">
    <property type="match status" value="1"/>
</dbReference>
<dbReference type="AlphaFoldDB" id="A0A6J6TJU9"/>
<dbReference type="EMBL" id="CAEZXX010000012">
    <property type="protein sequence ID" value="CAB4696411.1"/>
    <property type="molecule type" value="Genomic_DNA"/>
</dbReference>
<dbReference type="SMART" id="SM00228">
    <property type="entry name" value="PDZ"/>
    <property type="match status" value="1"/>
</dbReference>
<dbReference type="EMBL" id="CAEZYY010000007">
    <property type="protein sequence ID" value="CAB4747033.1"/>
    <property type="molecule type" value="Genomic_DNA"/>
</dbReference>
<evidence type="ECO:0000313" key="4">
    <source>
        <dbReference type="EMBL" id="CAB4874394.1"/>
    </source>
</evidence>
<feature type="domain" description="PDZ" evidence="1">
    <location>
        <begin position="217"/>
        <end position="303"/>
    </location>
</feature>
<organism evidence="3">
    <name type="scientific">freshwater metagenome</name>
    <dbReference type="NCBI Taxonomy" id="449393"/>
    <lineage>
        <taxon>unclassified sequences</taxon>
        <taxon>metagenomes</taxon>
        <taxon>ecological metagenomes</taxon>
    </lineage>
</organism>
<sequence>MMVGAGVATVVLVAGLFQLLAPRGGSRVVGTSSQSIDAGSQPEIAATRTTVRKPRRTTAATTLRNRRPRVLARTGKSLSTLMLANGQRVAVAVAVGDGRHAFTIAASLETDQQVEVLVSDGVTISARVVSVNYETHLAVLELERVMSGVVRQVAYESPADGDRVMVGTGANDAYVRVTPLGLQLDTEATAREGEPVVDERGKLVGLISRSSDGVLRLITISRLAALQATVLVIDVWLGLSFEPSTLLVSEAQPGAPAALAGMVAGDTLTSIDGVSLSSIDDLWLELAGMKAGRVVRIEFVRQDEPQHIDITLAERPT</sequence>
<dbReference type="Pfam" id="PF17820">
    <property type="entry name" value="PDZ_6"/>
    <property type="match status" value="1"/>
</dbReference>
<evidence type="ECO:0000313" key="3">
    <source>
        <dbReference type="EMBL" id="CAB4747033.1"/>
    </source>
</evidence>
<dbReference type="InterPro" id="IPR041489">
    <property type="entry name" value="PDZ_6"/>
</dbReference>
<dbReference type="SUPFAM" id="SSF50156">
    <property type="entry name" value="PDZ domain-like"/>
    <property type="match status" value="1"/>
</dbReference>
<accession>A0A6J6TJU9</accession>
<evidence type="ECO:0000259" key="1">
    <source>
        <dbReference type="PROSITE" id="PS50106"/>
    </source>
</evidence>
<reference evidence="3" key="1">
    <citation type="submission" date="2020-05" db="EMBL/GenBank/DDBJ databases">
        <authorList>
            <person name="Chiriac C."/>
            <person name="Salcher M."/>
            <person name="Ghai R."/>
            <person name="Kavagutti S V."/>
        </authorList>
    </citation>
    <scope>NUCLEOTIDE SEQUENCE</scope>
</reference>
<protein>
    <submittedName>
        <fullName evidence="3">Unannotated protein</fullName>
    </submittedName>
</protein>
<gene>
    <name evidence="2" type="ORF">UFOPK2602_00320</name>
    <name evidence="3" type="ORF">UFOPK2806_00776</name>
    <name evidence="4" type="ORF">UFOPK3417_00920</name>
</gene>
<dbReference type="InterPro" id="IPR009003">
    <property type="entry name" value="Peptidase_S1_PA"/>
</dbReference>
<name>A0A6J6TJU9_9ZZZZ</name>
<dbReference type="SUPFAM" id="SSF50494">
    <property type="entry name" value="Trypsin-like serine proteases"/>
    <property type="match status" value="1"/>
</dbReference>
<evidence type="ECO:0000313" key="2">
    <source>
        <dbReference type="EMBL" id="CAB4696411.1"/>
    </source>
</evidence>